<evidence type="ECO:0000313" key="2">
    <source>
        <dbReference type="EMBL" id="ORY51076.1"/>
    </source>
</evidence>
<protein>
    <submittedName>
        <fullName evidence="2">Uncharacterized protein</fullName>
    </submittedName>
</protein>
<feature type="region of interest" description="Disordered" evidence="1">
    <location>
        <begin position="189"/>
        <end position="219"/>
    </location>
</feature>
<gene>
    <name evidence="2" type="ORF">BCR33DRAFT_502337</name>
</gene>
<feature type="compositionally biased region" description="Basic and acidic residues" evidence="1">
    <location>
        <begin position="202"/>
        <end position="219"/>
    </location>
</feature>
<name>A0A1Y2CVZ0_9FUNG</name>
<dbReference type="Proteomes" id="UP000193642">
    <property type="component" value="Unassembled WGS sequence"/>
</dbReference>
<accession>A0A1Y2CVZ0</accession>
<organism evidence="2 3">
    <name type="scientific">Rhizoclosmatium globosum</name>
    <dbReference type="NCBI Taxonomy" id="329046"/>
    <lineage>
        <taxon>Eukaryota</taxon>
        <taxon>Fungi</taxon>
        <taxon>Fungi incertae sedis</taxon>
        <taxon>Chytridiomycota</taxon>
        <taxon>Chytridiomycota incertae sedis</taxon>
        <taxon>Chytridiomycetes</taxon>
        <taxon>Chytridiales</taxon>
        <taxon>Chytriomycetaceae</taxon>
        <taxon>Rhizoclosmatium</taxon>
    </lineage>
</organism>
<proteinExistence type="predicted"/>
<sequence length="219" mass="25754">MSINPSTKFIHFRWLPGIDFRKLMENRIKNIIKELAQKIIMVFAWFVWISVFDQVRVTLRLLWPPLFSKSHHSLQTKHNNCVKVEIREGMKEGWVWVRTHVQFVQPPTPRCVLTSGIVQRKSFVSTPSRLSRFKCLAPLFTPSSHQNLRVHPLFILSFLIEQINRVRMRMMMEGLGRVALKVEPELHQQPLSSDTQPPCRQLLDHLPKKSSRMLDPRDS</sequence>
<dbReference type="EMBL" id="MCGO01000006">
    <property type="protein sequence ID" value="ORY51076.1"/>
    <property type="molecule type" value="Genomic_DNA"/>
</dbReference>
<feature type="compositionally biased region" description="Polar residues" evidence="1">
    <location>
        <begin position="189"/>
        <end position="198"/>
    </location>
</feature>
<keyword evidence="3" id="KW-1185">Reference proteome</keyword>
<evidence type="ECO:0000256" key="1">
    <source>
        <dbReference type="SAM" id="MobiDB-lite"/>
    </source>
</evidence>
<reference evidence="2 3" key="1">
    <citation type="submission" date="2016-07" db="EMBL/GenBank/DDBJ databases">
        <title>Pervasive Adenine N6-methylation of Active Genes in Fungi.</title>
        <authorList>
            <consortium name="DOE Joint Genome Institute"/>
            <person name="Mondo S.J."/>
            <person name="Dannebaum R.O."/>
            <person name="Kuo R.C."/>
            <person name="Labutti K."/>
            <person name="Haridas S."/>
            <person name="Kuo A."/>
            <person name="Salamov A."/>
            <person name="Ahrendt S.R."/>
            <person name="Lipzen A."/>
            <person name="Sullivan W."/>
            <person name="Andreopoulos W.B."/>
            <person name="Clum A."/>
            <person name="Lindquist E."/>
            <person name="Daum C."/>
            <person name="Ramamoorthy G.K."/>
            <person name="Gryganskyi A."/>
            <person name="Culley D."/>
            <person name="Magnuson J.K."/>
            <person name="James T.Y."/>
            <person name="O'Malley M.A."/>
            <person name="Stajich J.E."/>
            <person name="Spatafora J.W."/>
            <person name="Visel A."/>
            <person name="Grigoriev I.V."/>
        </authorList>
    </citation>
    <scope>NUCLEOTIDE SEQUENCE [LARGE SCALE GENOMIC DNA]</scope>
    <source>
        <strain evidence="2 3">JEL800</strain>
    </source>
</reference>
<evidence type="ECO:0000313" key="3">
    <source>
        <dbReference type="Proteomes" id="UP000193642"/>
    </source>
</evidence>
<comment type="caution">
    <text evidence="2">The sequence shown here is derived from an EMBL/GenBank/DDBJ whole genome shotgun (WGS) entry which is preliminary data.</text>
</comment>
<dbReference type="AlphaFoldDB" id="A0A1Y2CVZ0"/>